<dbReference type="OrthoDB" id="1488560at2"/>
<dbReference type="RefSeq" id="WP_127705739.1">
    <property type="nucleotide sequence ID" value="NZ_SACK01000005.1"/>
</dbReference>
<keyword evidence="2" id="KW-1185">Reference proteome</keyword>
<name>A0A437MS61_9SPHI</name>
<dbReference type="EMBL" id="SACK01000005">
    <property type="protein sequence ID" value="RVU00476.1"/>
    <property type="molecule type" value="Genomic_DNA"/>
</dbReference>
<dbReference type="Gene3D" id="3.40.50.300">
    <property type="entry name" value="P-loop containing nucleotide triphosphate hydrolases"/>
    <property type="match status" value="1"/>
</dbReference>
<organism evidence="1 2">
    <name type="scientific">Mucilaginibacter limnophilus</name>
    <dbReference type="NCBI Taxonomy" id="1932778"/>
    <lineage>
        <taxon>Bacteria</taxon>
        <taxon>Pseudomonadati</taxon>
        <taxon>Bacteroidota</taxon>
        <taxon>Sphingobacteriia</taxon>
        <taxon>Sphingobacteriales</taxon>
        <taxon>Sphingobacteriaceae</taxon>
        <taxon>Mucilaginibacter</taxon>
    </lineage>
</organism>
<accession>A0A437MS61</accession>
<evidence type="ECO:0000313" key="1">
    <source>
        <dbReference type="EMBL" id="RVU00476.1"/>
    </source>
</evidence>
<evidence type="ECO:0000313" key="2">
    <source>
        <dbReference type="Proteomes" id="UP000282759"/>
    </source>
</evidence>
<dbReference type="Proteomes" id="UP000282759">
    <property type="component" value="Unassembled WGS sequence"/>
</dbReference>
<dbReference type="AlphaFoldDB" id="A0A437MS61"/>
<comment type="caution">
    <text evidence="1">The sequence shown here is derived from an EMBL/GenBank/DDBJ whole genome shotgun (WGS) entry which is preliminary data.</text>
</comment>
<dbReference type="InterPro" id="IPR027417">
    <property type="entry name" value="P-loop_NTPase"/>
</dbReference>
<reference evidence="1 2" key="1">
    <citation type="submission" date="2019-01" db="EMBL/GenBank/DDBJ databases">
        <authorList>
            <person name="Chen W.-M."/>
        </authorList>
    </citation>
    <scope>NUCLEOTIDE SEQUENCE [LARGE SCALE GENOMIC DNA]</scope>
    <source>
        <strain evidence="1 2">YBJ-36</strain>
    </source>
</reference>
<dbReference type="SUPFAM" id="SSF52540">
    <property type="entry name" value="P-loop containing nucleoside triphosphate hydrolases"/>
    <property type="match status" value="1"/>
</dbReference>
<gene>
    <name evidence="1" type="ORF">EOD41_13445</name>
</gene>
<proteinExistence type="predicted"/>
<protein>
    <submittedName>
        <fullName evidence="1">Uncharacterized protein</fullName>
    </submittedName>
</protein>
<sequence length="833" mass="97805">MSKETTVKAKLKVIKESKNEPLLFPYLQQLFIKMGYSDVQITHGSNEYGKDLVFKDYDPRKKIERLTAVIVKNKDSGQQDFEEDGEILRQIRLCFKHPHINEKGKEENISEVLVVINGVVSPQAKSVLHHTIEDFLLSNVEIWNYQRLNSEIESLIKEEFLSDYEIAFNNFRNGQIKHLSKVDNTKELFHGLSINDINDIYVSVKTSYQKFKEKKETYIKYDGDQKDVKRNEELDDSLAIIREHKDFFIYGLPTSGKTLLLKRIGINALNENLEKPIAVFSWEFSNINVNENLYEALKAQYSNLANEEIDFSKYSKIMLLFDGLDEIKDTTNRIIVLINILTLKLRLQRENDELKKDKKEKLNDLQASSALLALNINNLRLLNEIIELDSFTKKLPVQIIITSRDQSLIQEFGILKSFEKIELLPFDIGQAFKLVKKLIPNNTGKSNYFIKALKDGLLTNKLVRTPLALTLMAILYKEDQIDLSELPANITELYNKFTDYYLERWDSSKGLSSQYKYEEAKQIMAIIASHLHCNGIKSISEKDLKIFLQKVKSEYDFKDLSDVQQFIDSLKDRQGLIQFDEQLNEFYFYHLTFQEYFTSVAFDDSNEKLLKDSFFTDWWENTMVFYCGKQPKRDVFIKELYNNNIPNDHVQAYKYFTLISRCLQANHLISRQLKQKIIEKVLYNFDLFYKKLLEKDSQQEAGITYYLTTIDFTIQIREIFTNNLNTKHLNIEDLSEIYFKIKDDPSYSDMTKYCLAYLLSSRMKDPMYLVDFQSDESLNVRWSRIVFVDLKVHKLDKELETKVLAKLQKRQGKNKDYIKKQLKDSAIKHLKTS</sequence>